<dbReference type="HAMAP" id="MF_00158">
    <property type="entry name" value="PanC"/>
    <property type="match status" value="1"/>
</dbReference>
<dbReference type="Gene3D" id="3.40.50.620">
    <property type="entry name" value="HUPs"/>
    <property type="match status" value="1"/>
</dbReference>
<dbReference type="UniPathway" id="UPA00028">
    <property type="reaction ID" value="UER00005"/>
</dbReference>
<feature type="active site" description="Proton donor" evidence="8">
    <location>
        <position position="37"/>
    </location>
</feature>
<evidence type="ECO:0000256" key="8">
    <source>
        <dbReference type="HAMAP-Rule" id="MF_00158"/>
    </source>
</evidence>
<feature type="binding site" evidence="8">
    <location>
        <position position="153"/>
    </location>
    <ligand>
        <name>(R)-pantoate</name>
        <dbReference type="ChEBI" id="CHEBI:15980"/>
    </ligand>
</feature>
<evidence type="ECO:0000256" key="1">
    <source>
        <dbReference type="ARBA" id="ARBA00004990"/>
    </source>
</evidence>
<dbReference type="InterPro" id="IPR014729">
    <property type="entry name" value="Rossmann-like_a/b/a_fold"/>
</dbReference>
<dbReference type="GO" id="GO:0005829">
    <property type="term" value="C:cytosol"/>
    <property type="evidence" value="ECO:0007669"/>
    <property type="project" value="TreeGrafter"/>
</dbReference>
<protein>
    <recommendedName>
        <fullName evidence="8">Pantothenate synthetase</fullName>
        <shortName evidence="8">PS</shortName>
        <ecNumber evidence="8">6.3.2.1</ecNumber>
    </recommendedName>
    <alternativeName>
        <fullName evidence="8">Pantoate--beta-alanine ligase</fullName>
    </alternativeName>
    <alternativeName>
        <fullName evidence="8">Pantoate-activating enzyme</fullName>
    </alternativeName>
</protein>
<keyword evidence="4 8" id="KW-0566">Pantothenate biosynthesis</keyword>
<dbReference type="NCBIfam" id="TIGR00125">
    <property type="entry name" value="cyt_tran_rel"/>
    <property type="match status" value="1"/>
</dbReference>
<feature type="binding site" evidence="8">
    <location>
        <position position="176"/>
    </location>
    <ligand>
        <name>ATP</name>
        <dbReference type="ChEBI" id="CHEBI:30616"/>
    </ligand>
</feature>
<dbReference type="Pfam" id="PF02569">
    <property type="entry name" value="Pantoate_ligase"/>
    <property type="match status" value="1"/>
</dbReference>
<comment type="caution">
    <text evidence="9">The sequence shown here is derived from an EMBL/GenBank/DDBJ whole genome shotgun (WGS) entry which is preliminary data.</text>
</comment>
<dbReference type="FunFam" id="3.30.1300.10:FF:000001">
    <property type="entry name" value="Pantothenate synthetase"/>
    <property type="match status" value="1"/>
</dbReference>
<dbReference type="GO" id="GO:0005524">
    <property type="term" value="F:ATP binding"/>
    <property type="evidence" value="ECO:0007669"/>
    <property type="project" value="UniProtKB-KW"/>
</dbReference>
<dbReference type="PATRIC" id="fig|1703772.3.peg.1706"/>
<feature type="binding site" evidence="8">
    <location>
        <position position="61"/>
    </location>
    <ligand>
        <name>beta-alanine</name>
        <dbReference type="ChEBI" id="CHEBI:57966"/>
    </ligand>
</feature>
<name>A0A0S7YD51_UNCT6</name>
<proteinExistence type="inferred from homology"/>
<dbReference type="EMBL" id="LJNI01000060">
    <property type="protein sequence ID" value="KPJ72706.1"/>
    <property type="molecule type" value="Genomic_DNA"/>
</dbReference>
<dbReference type="GO" id="GO:0015940">
    <property type="term" value="P:pantothenate biosynthetic process"/>
    <property type="evidence" value="ECO:0007669"/>
    <property type="project" value="UniProtKB-UniRule"/>
</dbReference>
<reference evidence="9 10" key="1">
    <citation type="journal article" date="2015" name="Microbiome">
        <title>Genomic resolution of linkages in carbon, nitrogen, and sulfur cycling among widespread estuary sediment bacteria.</title>
        <authorList>
            <person name="Baker B.J."/>
            <person name="Lazar C.S."/>
            <person name="Teske A.P."/>
            <person name="Dick G.J."/>
        </authorList>
    </citation>
    <scope>NUCLEOTIDE SEQUENCE [LARGE SCALE GENOMIC DNA]</scope>
    <source>
        <strain evidence="9">DG_78</strain>
    </source>
</reference>
<evidence type="ECO:0000256" key="5">
    <source>
        <dbReference type="ARBA" id="ARBA00022741"/>
    </source>
</evidence>
<sequence length="278" mass="31998">MRFVKKISTLKKIISHRKKKGDIIGFVPTMGYIHEGHLSLVRTARKQSQFVVVSIFVNPPQFGPKEDFRAYPRDLKRDMQLLKKEGVDVIFNPTNKEIYPEGYKTYVEVFDLSKILCGVSRPTHFQGVTTIVLKLFNIVQPDIAVFGKKDYQQTVIIRQMVKDLNLDVKIVIGKIVREKDGLAMSSRNTYLSNDERRRAVVLYRSLQWVKNAYKKGLRNPKKATQRINNMISKRGGRVNYVEAVDKDTLKPVRNLKKGTLIGLAVYFGKTRLIDNIII</sequence>
<dbReference type="Proteomes" id="UP000051012">
    <property type="component" value="Unassembled WGS sequence"/>
</dbReference>
<accession>A0A0S7YD51</accession>
<comment type="subcellular location">
    <subcellularLocation>
        <location evidence="8">Cytoplasm</location>
    </subcellularLocation>
</comment>
<dbReference type="AlphaFoldDB" id="A0A0S7YD51"/>
<evidence type="ECO:0000256" key="2">
    <source>
        <dbReference type="ARBA" id="ARBA00009256"/>
    </source>
</evidence>
<feature type="binding site" evidence="8">
    <location>
        <begin position="184"/>
        <end position="187"/>
    </location>
    <ligand>
        <name>ATP</name>
        <dbReference type="ChEBI" id="CHEBI:30616"/>
    </ligand>
</feature>
<comment type="catalytic activity">
    <reaction evidence="7 8">
        <text>(R)-pantoate + beta-alanine + ATP = (R)-pantothenate + AMP + diphosphate + H(+)</text>
        <dbReference type="Rhea" id="RHEA:10912"/>
        <dbReference type="ChEBI" id="CHEBI:15378"/>
        <dbReference type="ChEBI" id="CHEBI:15980"/>
        <dbReference type="ChEBI" id="CHEBI:29032"/>
        <dbReference type="ChEBI" id="CHEBI:30616"/>
        <dbReference type="ChEBI" id="CHEBI:33019"/>
        <dbReference type="ChEBI" id="CHEBI:57966"/>
        <dbReference type="ChEBI" id="CHEBI:456215"/>
        <dbReference type="EC" id="6.3.2.1"/>
    </reaction>
</comment>
<evidence type="ECO:0000313" key="10">
    <source>
        <dbReference type="Proteomes" id="UP000051012"/>
    </source>
</evidence>
<dbReference type="InterPro" id="IPR042176">
    <property type="entry name" value="Pantoate_ligase_C"/>
</dbReference>
<keyword evidence="8" id="KW-0963">Cytoplasm</keyword>
<dbReference type="FunFam" id="3.40.50.620:FF:000013">
    <property type="entry name" value="Pantothenate synthetase"/>
    <property type="match status" value="1"/>
</dbReference>
<keyword evidence="6 8" id="KW-0067">ATP-binding</keyword>
<feature type="binding site" evidence="8">
    <location>
        <begin position="30"/>
        <end position="37"/>
    </location>
    <ligand>
        <name>ATP</name>
        <dbReference type="ChEBI" id="CHEBI:30616"/>
    </ligand>
</feature>
<dbReference type="InterPro" id="IPR003721">
    <property type="entry name" value="Pantoate_ligase"/>
</dbReference>
<dbReference type="Gene3D" id="3.30.1300.10">
    <property type="entry name" value="Pantoate-beta-alanine ligase, C-terminal domain"/>
    <property type="match status" value="1"/>
</dbReference>
<gene>
    <name evidence="8" type="primary">panC</name>
    <name evidence="9" type="ORF">AMJ52_05480</name>
</gene>
<evidence type="ECO:0000256" key="3">
    <source>
        <dbReference type="ARBA" id="ARBA00022598"/>
    </source>
</evidence>
<comment type="function">
    <text evidence="8">Catalyzes the condensation of pantoate with beta-alanine in an ATP-dependent reaction via a pantoyl-adenylate intermediate.</text>
</comment>
<comment type="similarity">
    <text evidence="2 8">Belongs to the pantothenate synthetase family.</text>
</comment>
<keyword evidence="3 8" id="KW-0436">Ligase</keyword>
<comment type="subunit">
    <text evidence="8">Homodimer.</text>
</comment>
<dbReference type="EC" id="6.3.2.1" evidence="8"/>
<dbReference type="PANTHER" id="PTHR21299">
    <property type="entry name" value="CYTIDYLATE KINASE/PANTOATE-BETA-ALANINE LIGASE"/>
    <property type="match status" value="1"/>
</dbReference>
<dbReference type="NCBIfam" id="TIGR00018">
    <property type="entry name" value="panC"/>
    <property type="match status" value="1"/>
</dbReference>
<comment type="miscellaneous">
    <text evidence="8">The reaction proceeds by a bi uni uni bi ping pong mechanism.</text>
</comment>
<dbReference type="PANTHER" id="PTHR21299:SF1">
    <property type="entry name" value="PANTOATE--BETA-ALANINE LIGASE"/>
    <property type="match status" value="1"/>
</dbReference>
<evidence type="ECO:0000256" key="7">
    <source>
        <dbReference type="ARBA" id="ARBA00048258"/>
    </source>
</evidence>
<evidence type="ECO:0000256" key="6">
    <source>
        <dbReference type="ARBA" id="ARBA00022840"/>
    </source>
</evidence>
<dbReference type="InterPro" id="IPR004821">
    <property type="entry name" value="Cyt_trans-like"/>
</dbReference>
<comment type="pathway">
    <text evidence="1 8">Cofactor biosynthesis; (R)-pantothenate biosynthesis; (R)-pantothenate from (R)-pantoate and beta-alanine: step 1/1.</text>
</comment>
<dbReference type="GO" id="GO:0004592">
    <property type="term" value="F:pantoate-beta-alanine ligase activity"/>
    <property type="evidence" value="ECO:0007669"/>
    <property type="project" value="UniProtKB-UniRule"/>
</dbReference>
<dbReference type="CDD" id="cd00560">
    <property type="entry name" value="PanC"/>
    <property type="match status" value="1"/>
</dbReference>
<dbReference type="SUPFAM" id="SSF52374">
    <property type="entry name" value="Nucleotidylyl transferase"/>
    <property type="match status" value="1"/>
</dbReference>
<evidence type="ECO:0000256" key="4">
    <source>
        <dbReference type="ARBA" id="ARBA00022655"/>
    </source>
</evidence>
<feature type="binding site" evidence="8">
    <location>
        <begin position="147"/>
        <end position="150"/>
    </location>
    <ligand>
        <name>ATP</name>
        <dbReference type="ChEBI" id="CHEBI:30616"/>
    </ligand>
</feature>
<evidence type="ECO:0000313" key="9">
    <source>
        <dbReference type="EMBL" id="KPJ72706.1"/>
    </source>
</evidence>
<feature type="binding site" evidence="8">
    <location>
        <position position="61"/>
    </location>
    <ligand>
        <name>(R)-pantoate</name>
        <dbReference type="ChEBI" id="CHEBI:15980"/>
    </ligand>
</feature>
<organism evidence="9 10">
    <name type="scientific">candidate division TA06 bacterium DG_78</name>
    <dbReference type="NCBI Taxonomy" id="1703772"/>
    <lineage>
        <taxon>Bacteria</taxon>
        <taxon>Bacteria division TA06</taxon>
    </lineage>
</organism>
<keyword evidence="5 8" id="KW-0547">Nucleotide-binding</keyword>